<evidence type="ECO:0000313" key="2">
    <source>
        <dbReference type="Proteomes" id="UP000607653"/>
    </source>
</evidence>
<evidence type="ECO:0000313" key="1">
    <source>
        <dbReference type="EMBL" id="DAD21325.1"/>
    </source>
</evidence>
<proteinExistence type="predicted"/>
<accession>A0A822XRD6</accession>
<gene>
    <name evidence="1" type="ORF">HUJ06_022788</name>
</gene>
<dbReference type="AlphaFoldDB" id="A0A822XRD6"/>
<organism evidence="1 2">
    <name type="scientific">Nelumbo nucifera</name>
    <name type="common">Sacred lotus</name>
    <dbReference type="NCBI Taxonomy" id="4432"/>
    <lineage>
        <taxon>Eukaryota</taxon>
        <taxon>Viridiplantae</taxon>
        <taxon>Streptophyta</taxon>
        <taxon>Embryophyta</taxon>
        <taxon>Tracheophyta</taxon>
        <taxon>Spermatophyta</taxon>
        <taxon>Magnoliopsida</taxon>
        <taxon>Proteales</taxon>
        <taxon>Nelumbonaceae</taxon>
        <taxon>Nelumbo</taxon>
    </lineage>
</organism>
<dbReference type="Proteomes" id="UP000607653">
    <property type="component" value="Unassembled WGS sequence"/>
</dbReference>
<sequence>MESPFFQRRGLFPLSESSVRYSGGGSLRRTKSLTSPIFMRSSVMAGFSSSRLRCGDLKALLSPERLNLSRR</sequence>
<reference evidence="1 2" key="1">
    <citation type="journal article" date="2020" name="Mol. Biol. Evol.">
        <title>Distinct Expression and Methylation Patterns for Genes with Different Fates following a Single Whole-Genome Duplication in Flowering Plants.</title>
        <authorList>
            <person name="Shi T."/>
            <person name="Rahmani R.S."/>
            <person name="Gugger P.F."/>
            <person name="Wang M."/>
            <person name="Li H."/>
            <person name="Zhang Y."/>
            <person name="Li Z."/>
            <person name="Wang Q."/>
            <person name="Van de Peer Y."/>
            <person name="Marchal K."/>
            <person name="Chen J."/>
        </authorList>
    </citation>
    <scope>NUCLEOTIDE SEQUENCE [LARGE SCALE GENOMIC DNA]</scope>
    <source>
        <tissue evidence="1">Leaf</tissue>
    </source>
</reference>
<protein>
    <submittedName>
        <fullName evidence="1">Uncharacterized protein</fullName>
    </submittedName>
</protein>
<name>A0A822XRD6_NELNU</name>
<comment type="caution">
    <text evidence="1">The sequence shown here is derived from an EMBL/GenBank/DDBJ whole genome shotgun (WGS) entry which is preliminary data.</text>
</comment>
<keyword evidence="2" id="KW-1185">Reference proteome</keyword>
<dbReference type="EMBL" id="DUZY01000001">
    <property type="protein sequence ID" value="DAD21325.1"/>
    <property type="molecule type" value="Genomic_DNA"/>
</dbReference>